<dbReference type="PANTHER" id="PTHR22617">
    <property type="entry name" value="CHEMOTAXIS SENSOR HISTIDINE KINASE-RELATED"/>
    <property type="match status" value="1"/>
</dbReference>
<evidence type="ECO:0000259" key="1">
    <source>
        <dbReference type="PROSITE" id="PS50851"/>
    </source>
</evidence>
<proteinExistence type="predicted"/>
<dbReference type="Proteomes" id="UP000295008">
    <property type="component" value="Unassembled WGS sequence"/>
</dbReference>
<sequence>MIGMVDESMELQEDTQKGRFLTFSIGKEDYGIEIKFVTEIIGIQAITQVPELPDYIKGIINLRGKIIPVMDVRIRFKKDFLEYNERTCIIVVDIEEITIGLIVDKVLEVVTIPEEEIVPPPDPSTGFQTRYIKGLGKIGNQVKLLLDCKKLLNDDEVKNLAELS</sequence>
<comment type="caution">
    <text evidence="2">The sequence shown here is derived from an EMBL/GenBank/DDBJ whole genome shotgun (WGS) entry which is preliminary data.</text>
</comment>
<dbReference type="AlphaFoldDB" id="A0A4R1RFM2"/>
<protein>
    <submittedName>
        <fullName evidence="2">Purine-binding chemotaxis protein CheW</fullName>
    </submittedName>
</protein>
<dbReference type="Gene3D" id="2.30.30.40">
    <property type="entry name" value="SH3 Domains"/>
    <property type="match status" value="1"/>
</dbReference>
<dbReference type="RefSeq" id="WP_132015090.1">
    <property type="nucleotide sequence ID" value="NZ_SLUN01000018.1"/>
</dbReference>
<dbReference type="EMBL" id="SLUN01000018">
    <property type="protein sequence ID" value="TCL64765.1"/>
    <property type="molecule type" value="Genomic_DNA"/>
</dbReference>
<accession>A0A4R1RFM2</accession>
<reference evidence="2 3" key="1">
    <citation type="submission" date="2019-03" db="EMBL/GenBank/DDBJ databases">
        <title>Genomic Encyclopedia of Type Strains, Phase IV (KMG-IV): sequencing the most valuable type-strain genomes for metagenomic binning, comparative biology and taxonomic classification.</title>
        <authorList>
            <person name="Goeker M."/>
        </authorList>
    </citation>
    <scope>NUCLEOTIDE SEQUENCE [LARGE SCALE GENOMIC DNA]</scope>
    <source>
        <strain evidence="2 3">LX-B</strain>
    </source>
</reference>
<dbReference type="GO" id="GO:0007165">
    <property type="term" value="P:signal transduction"/>
    <property type="evidence" value="ECO:0007669"/>
    <property type="project" value="InterPro"/>
</dbReference>
<dbReference type="Gene3D" id="2.40.50.180">
    <property type="entry name" value="CheA-289, Domain 4"/>
    <property type="match status" value="1"/>
</dbReference>
<dbReference type="SUPFAM" id="SSF50341">
    <property type="entry name" value="CheW-like"/>
    <property type="match status" value="1"/>
</dbReference>
<name>A0A4R1RFM2_HYDET</name>
<evidence type="ECO:0000313" key="3">
    <source>
        <dbReference type="Proteomes" id="UP000295008"/>
    </source>
</evidence>
<dbReference type="PANTHER" id="PTHR22617:SF23">
    <property type="entry name" value="CHEMOTAXIS PROTEIN CHEW"/>
    <property type="match status" value="1"/>
</dbReference>
<dbReference type="GO" id="GO:0005829">
    <property type="term" value="C:cytosol"/>
    <property type="evidence" value="ECO:0007669"/>
    <property type="project" value="TreeGrafter"/>
</dbReference>
<gene>
    <name evidence="2" type="ORF">EDC14_101864</name>
</gene>
<organism evidence="2 3">
    <name type="scientific">Hydrogenispora ethanolica</name>
    <dbReference type="NCBI Taxonomy" id="1082276"/>
    <lineage>
        <taxon>Bacteria</taxon>
        <taxon>Bacillati</taxon>
        <taxon>Bacillota</taxon>
        <taxon>Hydrogenispora</taxon>
    </lineage>
</organism>
<evidence type="ECO:0000313" key="2">
    <source>
        <dbReference type="EMBL" id="TCL64765.1"/>
    </source>
</evidence>
<dbReference type="OrthoDB" id="9794382at2"/>
<dbReference type="PROSITE" id="PS50851">
    <property type="entry name" value="CHEW"/>
    <property type="match status" value="1"/>
</dbReference>
<dbReference type="InterPro" id="IPR036061">
    <property type="entry name" value="CheW-like_dom_sf"/>
</dbReference>
<keyword evidence="3" id="KW-1185">Reference proteome</keyword>
<feature type="domain" description="CheW-like" evidence="1">
    <location>
        <begin position="17"/>
        <end position="157"/>
    </location>
</feature>
<dbReference type="SMART" id="SM00260">
    <property type="entry name" value="CheW"/>
    <property type="match status" value="1"/>
</dbReference>
<dbReference type="InterPro" id="IPR039315">
    <property type="entry name" value="CheW"/>
</dbReference>
<dbReference type="GO" id="GO:0006935">
    <property type="term" value="P:chemotaxis"/>
    <property type="evidence" value="ECO:0007669"/>
    <property type="project" value="InterPro"/>
</dbReference>
<dbReference type="Pfam" id="PF01584">
    <property type="entry name" value="CheW"/>
    <property type="match status" value="1"/>
</dbReference>
<dbReference type="InterPro" id="IPR002545">
    <property type="entry name" value="CheW-lke_dom"/>
</dbReference>